<gene>
    <name evidence="1" type="ORF">AOQ84DRAFT_355460</name>
</gene>
<reference evidence="1 2" key="1">
    <citation type="journal article" date="2016" name="Nat. Commun.">
        <title>Ectomycorrhizal ecology is imprinted in the genome of the dominant symbiotic fungus Cenococcum geophilum.</title>
        <authorList>
            <consortium name="DOE Joint Genome Institute"/>
            <person name="Peter M."/>
            <person name="Kohler A."/>
            <person name="Ohm R.A."/>
            <person name="Kuo A."/>
            <person name="Krutzmann J."/>
            <person name="Morin E."/>
            <person name="Arend M."/>
            <person name="Barry K.W."/>
            <person name="Binder M."/>
            <person name="Choi C."/>
            <person name="Clum A."/>
            <person name="Copeland A."/>
            <person name="Grisel N."/>
            <person name="Haridas S."/>
            <person name="Kipfer T."/>
            <person name="LaButti K."/>
            <person name="Lindquist E."/>
            <person name="Lipzen A."/>
            <person name="Maire R."/>
            <person name="Meier B."/>
            <person name="Mihaltcheva S."/>
            <person name="Molinier V."/>
            <person name="Murat C."/>
            <person name="Poggeler S."/>
            <person name="Quandt C.A."/>
            <person name="Sperisen C."/>
            <person name="Tritt A."/>
            <person name="Tisserant E."/>
            <person name="Crous P.W."/>
            <person name="Henrissat B."/>
            <person name="Nehls U."/>
            <person name="Egli S."/>
            <person name="Spatafora J.W."/>
            <person name="Grigoriev I.V."/>
            <person name="Martin F.M."/>
        </authorList>
    </citation>
    <scope>NUCLEOTIDE SEQUENCE [LARGE SCALE GENOMIC DNA]</scope>
    <source>
        <strain evidence="1 2">CBS 207.34</strain>
    </source>
</reference>
<protein>
    <submittedName>
        <fullName evidence="1">Uncharacterized protein</fullName>
    </submittedName>
</protein>
<dbReference type="EMBL" id="KV750068">
    <property type="protein sequence ID" value="OCL06467.1"/>
    <property type="molecule type" value="Genomic_DNA"/>
</dbReference>
<keyword evidence="2" id="KW-1185">Reference proteome</keyword>
<proteinExistence type="predicted"/>
<name>A0A8E2JR84_9PEZI</name>
<organism evidence="1 2">
    <name type="scientific">Glonium stellatum</name>
    <dbReference type="NCBI Taxonomy" id="574774"/>
    <lineage>
        <taxon>Eukaryota</taxon>
        <taxon>Fungi</taxon>
        <taxon>Dikarya</taxon>
        <taxon>Ascomycota</taxon>
        <taxon>Pezizomycotina</taxon>
        <taxon>Dothideomycetes</taxon>
        <taxon>Pleosporomycetidae</taxon>
        <taxon>Gloniales</taxon>
        <taxon>Gloniaceae</taxon>
        <taxon>Glonium</taxon>
    </lineage>
</organism>
<dbReference type="OrthoDB" id="3670053at2759"/>
<dbReference type="AlphaFoldDB" id="A0A8E2JR84"/>
<evidence type="ECO:0000313" key="2">
    <source>
        <dbReference type="Proteomes" id="UP000250140"/>
    </source>
</evidence>
<accession>A0A8E2JR84</accession>
<evidence type="ECO:0000313" key="1">
    <source>
        <dbReference type="EMBL" id="OCL06467.1"/>
    </source>
</evidence>
<dbReference type="Proteomes" id="UP000250140">
    <property type="component" value="Unassembled WGS sequence"/>
</dbReference>
<sequence>MGHPNQYVKAMKHFNKLFALWSPEQTTQIKPADCGYFDPQGDWHSVVDLRAIQAWDESPTAPSPIPEAKRKSLGRWQPVCSEGVRWTRSALQVPIKLPDFGVEFKFQLEFKKEKEYDACLVTGPSVTEPYLENPKSLFHEWVKQNYRSISEQYPDVRTHGLWIVTKAIETPRCAICSWDGCEESVGLYLGANTLVSGALTLGGAIGDKESSGIWRFLPAGNGNESDEAWRCVVNRPTGNIDDNYLIFIGGPRYYDGIFGLREADIAAPMRGEEELEDEFEIVRDGKTIIVACEDWASS</sequence>